<keyword evidence="10" id="KW-1185">Reference proteome</keyword>
<evidence type="ECO:0000256" key="1">
    <source>
        <dbReference type="ARBA" id="ARBA00004173"/>
    </source>
</evidence>
<evidence type="ECO:0000313" key="10">
    <source>
        <dbReference type="Proteomes" id="UP000694415"/>
    </source>
</evidence>
<keyword evidence="3" id="KW-0809">Transit peptide</keyword>
<dbReference type="PANTHER" id="PTHR12810:SF0">
    <property type="entry name" value="SMALL RIBOSOMAL SUBUNIT PROTEIN MS29"/>
    <property type="match status" value="1"/>
</dbReference>
<dbReference type="GeneTree" id="ENSGT00390000015248"/>
<evidence type="ECO:0000256" key="8">
    <source>
        <dbReference type="SAM" id="MobiDB-lite"/>
    </source>
</evidence>
<evidence type="ECO:0000256" key="5">
    <source>
        <dbReference type="ARBA" id="ARBA00023128"/>
    </source>
</evidence>
<evidence type="ECO:0000313" key="9">
    <source>
        <dbReference type="Ensembl" id="ENSMSIP00000024541.1"/>
    </source>
</evidence>
<keyword evidence="4" id="KW-0689">Ribosomal protein</keyword>
<evidence type="ECO:0000256" key="4">
    <source>
        <dbReference type="ARBA" id="ARBA00022980"/>
    </source>
</evidence>
<dbReference type="AlphaFoldDB" id="A0A8C6HQS7"/>
<protein>
    <recommendedName>
        <fullName evidence="7">Small ribosomal subunit protein mS29</fullName>
    </recommendedName>
</protein>
<dbReference type="InterPro" id="IPR019368">
    <property type="entry name" value="Ribosomal_mS29"/>
</dbReference>
<name>A0A8C6HQS7_MUSSI</name>
<comment type="subcellular location">
    <subcellularLocation>
        <location evidence="1">Mitochondrion</location>
    </subcellularLocation>
</comment>
<sequence length="405" mass="45746">MLTGITRLFSRVQKLDPRCFLHMSVQATQNSQVPAERPRTVSRTSDSDPAKHGEQHEGRHYSIPLQDLKTVFPHGLPPRYMMQVKTFGEACLMVRKPALELLGYLKNTNFAHPAVRYLLYGEKGTGKTLSLCHAVHFCARHDWLILHIPDAHLWVKNCRELLQSTHNKQRFDQPLEASTWLKNFKTTNERFLSQIKVQEKYVWNKRESTEKGSPLGEVVEQGLTRVRNATDAVGVLLKELKAQSALGLFHLLVAVDGVNALWGRTTLKKEDRTLIAPEELSLVHNLRKMVKNDWVSALVLRTCRDCVSFLLLICLKNRLHLDRAAQQKALYQQSLCSSMYVCLSVCLPVCLCLSAVWLSKILIFICGALSLCSHGCPGAHRGLPPGCGDLRHTQARYDGLTLARI</sequence>
<reference evidence="9" key="2">
    <citation type="submission" date="2025-09" db="UniProtKB">
        <authorList>
            <consortium name="Ensembl"/>
        </authorList>
    </citation>
    <scope>IDENTIFICATION</scope>
</reference>
<dbReference type="InterPro" id="IPR008092">
    <property type="entry name" value="Ribosomal_mS29_met"/>
</dbReference>
<dbReference type="Ensembl" id="ENSMSIT00000030965.1">
    <property type="protein sequence ID" value="ENSMSIP00000024541.1"/>
    <property type="gene ID" value="ENSMSIG00000020762.1"/>
</dbReference>
<feature type="region of interest" description="Disordered" evidence="8">
    <location>
        <begin position="30"/>
        <end position="59"/>
    </location>
</feature>
<evidence type="ECO:0000256" key="2">
    <source>
        <dbReference type="ARBA" id="ARBA00009863"/>
    </source>
</evidence>
<evidence type="ECO:0000256" key="7">
    <source>
        <dbReference type="ARBA" id="ARBA00035140"/>
    </source>
</evidence>
<feature type="compositionally biased region" description="Basic and acidic residues" evidence="8">
    <location>
        <begin position="45"/>
        <end position="59"/>
    </location>
</feature>
<dbReference type="GO" id="GO:0003735">
    <property type="term" value="F:structural constituent of ribosome"/>
    <property type="evidence" value="ECO:0007669"/>
    <property type="project" value="Ensembl"/>
</dbReference>
<evidence type="ECO:0000256" key="3">
    <source>
        <dbReference type="ARBA" id="ARBA00022946"/>
    </source>
</evidence>
<dbReference type="GO" id="GO:0005763">
    <property type="term" value="C:mitochondrial small ribosomal subunit"/>
    <property type="evidence" value="ECO:0007669"/>
    <property type="project" value="TreeGrafter"/>
</dbReference>
<keyword evidence="6" id="KW-0687">Ribonucleoprotein</keyword>
<reference evidence="9" key="1">
    <citation type="submission" date="2025-08" db="UniProtKB">
        <authorList>
            <consortium name="Ensembl"/>
        </authorList>
    </citation>
    <scope>IDENTIFICATION</scope>
</reference>
<dbReference type="PRINTS" id="PR01716">
    <property type="entry name" value="DEATHASSOCP3"/>
</dbReference>
<organism evidence="9 10">
    <name type="scientific">Mus spicilegus</name>
    <name type="common">Mound-building mouse</name>
    <dbReference type="NCBI Taxonomy" id="10103"/>
    <lineage>
        <taxon>Eukaryota</taxon>
        <taxon>Metazoa</taxon>
        <taxon>Chordata</taxon>
        <taxon>Craniata</taxon>
        <taxon>Vertebrata</taxon>
        <taxon>Euteleostomi</taxon>
        <taxon>Mammalia</taxon>
        <taxon>Eutheria</taxon>
        <taxon>Euarchontoglires</taxon>
        <taxon>Glires</taxon>
        <taxon>Rodentia</taxon>
        <taxon>Myomorpha</taxon>
        <taxon>Muroidea</taxon>
        <taxon>Muridae</taxon>
        <taxon>Murinae</taxon>
        <taxon>Mus</taxon>
        <taxon>Mus</taxon>
    </lineage>
</organism>
<dbReference type="GO" id="GO:0005654">
    <property type="term" value="C:nucleoplasm"/>
    <property type="evidence" value="ECO:0007669"/>
    <property type="project" value="Ensembl"/>
</dbReference>
<dbReference type="PANTHER" id="PTHR12810">
    <property type="entry name" value="MITOCHONDRIAL 28S RIBOSOMAL PROTEIN S29"/>
    <property type="match status" value="1"/>
</dbReference>
<dbReference type="Pfam" id="PF10236">
    <property type="entry name" value="DAP3"/>
    <property type="match status" value="1"/>
</dbReference>
<comment type="similarity">
    <text evidence="2">Belongs to the mitochondrion-specific ribosomal protein mS29 family.</text>
</comment>
<accession>A0A8C6HQS7</accession>
<keyword evidence="5" id="KW-0496">Mitochondrion</keyword>
<dbReference type="Proteomes" id="UP000694415">
    <property type="component" value="Unplaced"/>
</dbReference>
<dbReference type="GO" id="GO:0032543">
    <property type="term" value="P:mitochondrial translation"/>
    <property type="evidence" value="ECO:0007669"/>
    <property type="project" value="Ensembl"/>
</dbReference>
<dbReference type="GO" id="GO:0006915">
    <property type="term" value="P:apoptotic process"/>
    <property type="evidence" value="ECO:0007669"/>
    <property type="project" value="InterPro"/>
</dbReference>
<evidence type="ECO:0000256" key="6">
    <source>
        <dbReference type="ARBA" id="ARBA00023274"/>
    </source>
</evidence>
<proteinExistence type="inferred from homology"/>
<dbReference type="GO" id="GO:0003924">
    <property type="term" value="F:GTPase activity"/>
    <property type="evidence" value="ECO:0007669"/>
    <property type="project" value="Ensembl"/>
</dbReference>